<dbReference type="AlphaFoldDB" id="A0A9D7JXX5"/>
<dbReference type="Proteomes" id="UP000886689">
    <property type="component" value="Unassembled WGS sequence"/>
</dbReference>
<protein>
    <submittedName>
        <fullName evidence="4">CapA family protein</fullName>
    </submittedName>
</protein>
<dbReference type="Gene3D" id="3.60.21.10">
    <property type="match status" value="1"/>
</dbReference>
<dbReference type="CDD" id="cd07381">
    <property type="entry name" value="MPP_CapA"/>
    <property type="match status" value="1"/>
</dbReference>
<dbReference type="PANTHER" id="PTHR33393">
    <property type="entry name" value="POLYGLUTAMINE SYNTHESIS ACCESSORY PROTEIN RV0574C-RELATED"/>
    <property type="match status" value="1"/>
</dbReference>
<gene>
    <name evidence="4" type="ORF">IPL58_00840</name>
</gene>
<feature type="domain" description="Capsule synthesis protein CapA" evidence="3">
    <location>
        <begin position="23"/>
        <end position="258"/>
    </location>
</feature>
<name>A0A9D7JXX5_9PROT</name>
<dbReference type="SUPFAM" id="SSF56300">
    <property type="entry name" value="Metallo-dependent phosphatases"/>
    <property type="match status" value="1"/>
</dbReference>
<evidence type="ECO:0000259" key="3">
    <source>
        <dbReference type="SMART" id="SM00854"/>
    </source>
</evidence>
<reference evidence="4" key="1">
    <citation type="submission" date="2020-10" db="EMBL/GenBank/DDBJ databases">
        <title>Connecting structure to function with the recovery of over 1000 high-quality activated sludge metagenome-assembled genomes encoding full-length rRNA genes using long-read sequencing.</title>
        <authorList>
            <person name="Singleton C.M."/>
            <person name="Petriglieri F."/>
            <person name="Kristensen J.M."/>
            <person name="Kirkegaard R.H."/>
            <person name="Michaelsen T.Y."/>
            <person name="Andersen M.H."/>
            <person name="Karst S.M."/>
            <person name="Dueholm M.S."/>
            <person name="Nielsen P.H."/>
            <person name="Albertsen M."/>
        </authorList>
    </citation>
    <scope>NUCLEOTIDE SEQUENCE</scope>
    <source>
        <strain evidence="4">Hirt_18-Q3-R61-65_BATAC.395</strain>
    </source>
</reference>
<evidence type="ECO:0000256" key="1">
    <source>
        <dbReference type="ARBA" id="ARBA00005662"/>
    </source>
</evidence>
<sequence>MAEEPVAQPLAIDMSSRVAPVVRLLFVGDIMLADGPGRAIAAGRDPFAAFADEFADADVRIGNLECAIASSGKALDKIYTFRANPQVIEKLSGRFHALSVANNHAGDYGHEAFLETLSLLDIAGVKAFGGGRNLTEAHAPYWVERGGLRIAILGYNEFKPRAFEAGPDWPGVAWSEDSHVVRGIEAARAAGADIVIPFMHWGWEREREPSARQRQLARLMIDAGADAVVGGHPHVTQGSEIYEGKPIIYSLGNFVFDGFDYPEAQQGWLLRMAVSQEGVRNWEVIPAYMDVEGLPQRKPVAAAPQVPVPTPAQGSPAVSLAEQPAISTPPR</sequence>
<dbReference type="EMBL" id="JADJUC010000001">
    <property type="protein sequence ID" value="MBK8522790.1"/>
    <property type="molecule type" value="Genomic_DNA"/>
</dbReference>
<feature type="region of interest" description="Disordered" evidence="2">
    <location>
        <begin position="300"/>
        <end position="331"/>
    </location>
</feature>
<dbReference type="InterPro" id="IPR052169">
    <property type="entry name" value="CW_Biosynth-Accessory"/>
</dbReference>
<dbReference type="Pfam" id="PF09587">
    <property type="entry name" value="PGA_cap"/>
    <property type="match status" value="1"/>
</dbReference>
<dbReference type="SMART" id="SM00854">
    <property type="entry name" value="PGA_cap"/>
    <property type="match status" value="1"/>
</dbReference>
<organism evidence="4 5">
    <name type="scientific">Candidatus Proximibacter danicus</name>
    <dbReference type="NCBI Taxonomy" id="2954365"/>
    <lineage>
        <taxon>Bacteria</taxon>
        <taxon>Pseudomonadati</taxon>
        <taxon>Pseudomonadota</taxon>
        <taxon>Betaproteobacteria</taxon>
        <taxon>Candidatus Proximibacter</taxon>
    </lineage>
</organism>
<evidence type="ECO:0000313" key="4">
    <source>
        <dbReference type="EMBL" id="MBK8522790.1"/>
    </source>
</evidence>
<dbReference type="InterPro" id="IPR029052">
    <property type="entry name" value="Metallo-depent_PP-like"/>
</dbReference>
<comment type="similarity">
    <text evidence="1">Belongs to the CapA family.</text>
</comment>
<evidence type="ECO:0000313" key="5">
    <source>
        <dbReference type="Proteomes" id="UP000886689"/>
    </source>
</evidence>
<accession>A0A9D7JXX5</accession>
<evidence type="ECO:0000256" key="2">
    <source>
        <dbReference type="SAM" id="MobiDB-lite"/>
    </source>
</evidence>
<dbReference type="InterPro" id="IPR019079">
    <property type="entry name" value="Capsule_synth_CapA"/>
</dbReference>
<dbReference type="PANTHER" id="PTHR33393:SF13">
    <property type="entry name" value="PGA BIOSYNTHESIS PROTEIN CAPA"/>
    <property type="match status" value="1"/>
</dbReference>
<comment type="caution">
    <text evidence="4">The sequence shown here is derived from an EMBL/GenBank/DDBJ whole genome shotgun (WGS) entry which is preliminary data.</text>
</comment>
<proteinExistence type="inferred from homology"/>